<name>E4RK56_HALHG</name>
<dbReference type="AlphaFoldDB" id="E4RK56"/>
<evidence type="ECO:0000313" key="2">
    <source>
        <dbReference type="EMBL" id="ADQ14608.1"/>
    </source>
</evidence>
<dbReference type="KEGG" id="has:Halsa_1177"/>
<evidence type="ECO:0000256" key="1">
    <source>
        <dbReference type="SAM" id="Phobius"/>
    </source>
</evidence>
<dbReference type="STRING" id="656519.Halsa_1177"/>
<dbReference type="Proteomes" id="UP000007434">
    <property type="component" value="Chromosome"/>
</dbReference>
<proteinExistence type="predicted"/>
<dbReference type="OrthoDB" id="2110964at2"/>
<evidence type="ECO:0000313" key="3">
    <source>
        <dbReference type="Proteomes" id="UP000007434"/>
    </source>
</evidence>
<organism evidence="2 3">
    <name type="scientific">Halanaerobium hydrogeniformans</name>
    <name type="common">Halanaerobium sp. (strain sapolanicus)</name>
    <dbReference type="NCBI Taxonomy" id="656519"/>
    <lineage>
        <taxon>Bacteria</taxon>
        <taxon>Bacillati</taxon>
        <taxon>Bacillota</taxon>
        <taxon>Clostridia</taxon>
        <taxon>Halanaerobiales</taxon>
        <taxon>Halanaerobiaceae</taxon>
        <taxon>Halanaerobium</taxon>
    </lineage>
</organism>
<dbReference type="Pfam" id="PF11361">
    <property type="entry name" value="DUF3159"/>
    <property type="match status" value="1"/>
</dbReference>
<feature type="transmembrane region" description="Helical" evidence="1">
    <location>
        <begin position="66"/>
        <end position="84"/>
    </location>
</feature>
<keyword evidence="3" id="KW-1185">Reference proteome</keyword>
<dbReference type="RefSeq" id="WP_013405690.1">
    <property type="nucleotide sequence ID" value="NC_014654.1"/>
</dbReference>
<protein>
    <recommendedName>
        <fullName evidence="4">DUF3159 domain-containing protein</fullName>
    </recommendedName>
</protein>
<evidence type="ECO:0008006" key="4">
    <source>
        <dbReference type="Google" id="ProtNLM"/>
    </source>
</evidence>
<reference evidence="2 3" key="1">
    <citation type="submission" date="2010-11" db="EMBL/GenBank/DDBJ databases">
        <title>Complete sequence of Halanaerobium sp. sapolanicus.</title>
        <authorList>
            <consortium name="US DOE Joint Genome Institute"/>
            <person name="Lucas S."/>
            <person name="Copeland A."/>
            <person name="Lapidus A."/>
            <person name="Cheng J.-F."/>
            <person name="Bruce D."/>
            <person name="Goodwin L."/>
            <person name="Pitluck S."/>
            <person name="Davenport K."/>
            <person name="Detter J.C."/>
            <person name="Han C."/>
            <person name="Tapia R."/>
            <person name="Land M."/>
            <person name="Hauser L."/>
            <person name="Jeffries C."/>
            <person name="Kyrpides N."/>
            <person name="Ivanova N."/>
            <person name="Mikhailova N."/>
            <person name="Begemann M.B."/>
            <person name="Mormile M.R."/>
            <person name="Wall J.D."/>
            <person name="Elias D.A."/>
            <person name="Woyke T."/>
        </authorList>
    </citation>
    <scope>NUCLEOTIDE SEQUENCE [LARGE SCALE GENOMIC DNA]</scope>
    <source>
        <strain evidence="3">sapolanicus</strain>
    </source>
</reference>
<keyword evidence="1" id="KW-1133">Transmembrane helix</keyword>
<keyword evidence="1" id="KW-0472">Membrane</keyword>
<feature type="transmembrane region" description="Helical" evidence="1">
    <location>
        <begin position="28"/>
        <end position="54"/>
    </location>
</feature>
<feature type="transmembrane region" description="Helical" evidence="1">
    <location>
        <begin position="90"/>
        <end position="111"/>
    </location>
</feature>
<dbReference type="eggNOG" id="ENOG5031215">
    <property type="taxonomic scope" value="Bacteria"/>
</dbReference>
<dbReference type="EMBL" id="CP002304">
    <property type="protein sequence ID" value="ADQ14608.1"/>
    <property type="molecule type" value="Genomic_DNA"/>
</dbReference>
<reference evidence="2 3" key="2">
    <citation type="journal article" date="2011" name="J. Bacteriol.">
        <title>Complete Genome Sequence of the Haloalkaliphilic, Hydrogen Producing Halanaerobium hydrogenoformans.</title>
        <authorList>
            <person name="Brown S.D."/>
            <person name="Begemann M.B."/>
            <person name="Mormile M.R."/>
            <person name="Wall J.D."/>
            <person name="Han C.S."/>
            <person name="Goodwin L.A."/>
            <person name="Pitluck S."/>
            <person name="Land M.L."/>
            <person name="Hauser L.J."/>
            <person name="Elias D.A."/>
        </authorList>
    </citation>
    <scope>NUCLEOTIDE SEQUENCE [LARGE SCALE GENOMIC DNA]</scope>
    <source>
        <strain evidence="3">sapolanicus</strain>
    </source>
</reference>
<keyword evidence="1" id="KW-0812">Transmembrane</keyword>
<feature type="transmembrane region" description="Helical" evidence="1">
    <location>
        <begin position="169"/>
        <end position="192"/>
    </location>
</feature>
<sequence length="223" mass="25536">MKINAQEILSELKSIVFSRTFDAILPPLVFAIINNFFTLNYALIFAVFTALAIIFKRIIKKENWKYSFVGLFIVIFASALAFLTDNASSYFLPAIFSSSLLLIITIISLILGKPIAALASHISRSWPLEWFWRKDIKPAYREVSIFWAIFIAFRLSIQILLFQSASPLFLAWSNILLGWPFTITILIISYIYGLWRLKNLGGPGVEEFKNNKKPPWEGQKKGF</sequence>
<dbReference type="InterPro" id="IPR016566">
    <property type="entry name" value="UCP010219"/>
</dbReference>
<accession>E4RK56</accession>
<feature type="transmembrane region" description="Helical" evidence="1">
    <location>
        <begin position="143"/>
        <end position="163"/>
    </location>
</feature>
<gene>
    <name evidence="2" type="ordered locus">Halsa_1177</name>
</gene>
<dbReference type="HOGENOM" id="CLU_1238783_0_0_9"/>